<organism evidence="10 11">
    <name type="scientific">Actinomadura graeca</name>
    <dbReference type="NCBI Taxonomy" id="2750812"/>
    <lineage>
        <taxon>Bacteria</taxon>
        <taxon>Bacillati</taxon>
        <taxon>Actinomycetota</taxon>
        <taxon>Actinomycetes</taxon>
        <taxon>Streptosporangiales</taxon>
        <taxon>Thermomonosporaceae</taxon>
        <taxon>Actinomadura</taxon>
    </lineage>
</organism>
<evidence type="ECO:0000256" key="5">
    <source>
        <dbReference type="ARBA" id="ARBA00022964"/>
    </source>
</evidence>
<dbReference type="PROSITE" id="PS00082">
    <property type="entry name" value="EXTRADIOL_DIOXYGENAS"/>
    <property type="match status" value="1"/>
</dbReference>
<evidence type="ECO:0000256" key="3">
    <source>
        <dbReference type="ARBA" id="ARBA00022723"/>
    </source>
</evidence>
<keyword evidence="4 8" id="KW-0058">Aromatic hydrocarbons catabolism</keyword>
<dbReference type="Gene3D" id="3.10.180.10">
    <property type="entry name" value="2,3-Dihydroxybiphenyl 1,2-Dioxygenase, domain 1"/>
    <property type="match status" value="2"/>
</dbReference>
<evidence type="ECO:0000256" key="2">
    <source>
        <dbReference type="ARBA" id="ARBA00008784"/>
    </source>
</evidence>
<dbReference type="InterPro" id="IPR029068">
    <property type="entry name" value="Glyas_Bleomycin-R_OHBP_Dase"/>
</dbReference>
<evidence type="ECO:0000256" key="6">
    <source>
        <dbReference type="ARBA" id="ARBA00023002"/>
    </source>
</evidence>
<dbReference type="InterPro" id="IPR004360">
    <property type="entry name" value="Glyas_Fos-R_dOase_dom"/>
</dbReference>
<evidence type="ECO:0000256" key="7">
    <source>
        <dbReference type="ARBA" id="ARBA00023004"/>
    </source>
</evidence>
<dbReference type="PROSITE" id="PS51819">
    <property type="entry name" value="VOC"/>
    <property type="match status" value="2"/>
</dbReference>
<keyword evidence="7 8" id="KW-0408">Iron</keyword>
<protein>
    <submittedName>
        <fullName evidence="10">VOC family protein</fullName>
    </submittedName>
</protein>
<gene>
    <name evidence="10" type="ORF">AGRA3207_003621</name>
</gene>
<name>A0ABX8QUU1_9ACTN</name>
<keyword evidence="6 8" id="KW-0560">Oxidoreductase</keyword>
<feature type="domain" description="VOC" evidence="9">
    <location>
        <begin position="6"/>
        <end position="123"/>
    </location>
</feature>
<dbReference type="InterPro" id="IPR037523">
    <property type="entry name" value="VOC_core"/>
</dbReference>
<dbReference type="EMBL" id="CP059572">
    <property type="protein sequence ID" value="QXJ22596.1"/>
    <property type="molecule type" value="Genomic_DNA"/>
</dbReference>
<keyword evidence="5 8" id="KW-0223">Dioxygenase</keyword>
<dbReference type="SUPFAM" id="SSF54593">
    <property type="entry name" value="Glyoxalase/Bleomycin resistance protein/Dihydroxybiphenyl dioxygenase"/>
    <property type="match status" value="1"/>
</dbReference>
<dbReference type="CDD" id="cd07237">
    <property type="entry name" value="BphC1-RGP6_C_like"/>
    <property type="match status" value="1"/>
</dbReference>
<evidence type="ECO:0000256" key="8">
    <source>
        <dbReference type="RuleBase" id="RU000683"/>
    </source>
</evidence>
<evidence type="ECO:0000313" key="11">
    <source>
        <dbReference type="Proteomes" id="UP001049518"/>
    </source>
</evidence>
<accession>A0ABX8QUU1</accession>
<evidence type="ECO:0000256" key="4">
    <source>
        <dbReference type="ARBA" id="ARBA00022797"/>
    </source>
</evidence>
<dbReference type="InterPro" id="IPR000486">
    <property type="entry name" value="Xdiol_ring_cleave_dOase_1/2"/>
</dbReference>
<keyword evidence="11" id="KW-1185">Reference proteome</keyword>
<comment type="cofactor">
    <cofactor evidence="1 8">
        <name>Fe(2+)</name>
        <dbReference type="ChEBI" id="CHEBI:29033"/>
    </cofactor>
</comment>
<comment type="similarity">
    <text evidence="2 8">Belongs to the extradiol ring-cleavage dioxygenase family.</text>
</comment>
<evidence type="ECO:0000256" key="1">
    <source>
        <dbReference type="ARBA" id="ARBA00001954"/>
    </source>
</evidence>
<dbReference type="Pfam" id="PF22632">
    <property type="entry name" value="BphC_D1"/>
    <property type="match status" value="1"/>
</dbReference>
<keyword evidence="3" id="KW-0479">Metal-binding</keyword>
<evidence type="ECO:0000313" key="10">
    <source>
        <dbReference type="EMBL" id="QXJ22596.1"/>
    </source>
</evidence>
<dbReference type="Pfam" id="PF00903">
    <property type="entry name" value="Glyoxalase"/>
    <property type="match status" value="1"/>
</dbReference>
<feature type="domain" description="VOC" evidence="9">
    <location>
        <begin position="145"/>
        <end position="262"/>
    </location>
</feature>
<dbReference type="CDD" id="cd07252">
    <property type="entry name" value="BphC1-RGP6_N_like"/>
    <property type="match status" value="1"/>
</dbReference>
<dbReference type="RefSeq" id="WP_231335878.1">
    <property type="nucleotide sequence ID" value="NZ_CP059572.1"/>
</dbReference>
<reference evidence="10" key="1">
    <citation type="submission" date="2020-07" db="EMBL/GenBank/DDBJ databases">
        <authorList>
            <person name="Tarantini F.S."/>
            <person name="Hong K.W."/>
            <person name="Chan K.G."/>
        </authorList>
    </citation>
    <scope>NUCLEOTIDE SEQUENCE</scope>
    <source>
        <strain evidence="10">32-07</strain>
    </source>
</reference>
<sequence length="303" mass="33145">MGEVKALGYLGFHATDMAAWRTWATDLLGMQVAGAPSEASEDALFLRMDERGWRLAVEPAESDGLAYTGWEVGDPAALERLVDDLAQAGVKAVEDPGLARRRNVERLVRCTDPDGNPLEFFCGAYIPEQPFVSPLGVTFVTGDFGLGHILQNVADAEAAKRFYLDVLGFRLSDIIEFGPNKVHFTRVNPRHHSLAFVQVDQPPSLGHFMVEVSDLDTVGRALDRVNAGMARLTETLGKHTNDHMVSFYMMNPSGSQAEYGCAGRLVDETNWKINTYSATAYWGHKVPGSEYSADGPVSPRVPA</sequence>
<evidence type="ECO:0000259" key="9">
    <source>
        <dbReference type="PROSITE" id="PS51819"/>
    </source>
</evidence>
<proteinExistence type="inferred from homology"/>
<dbReference type="Proteomes" id="UP001049518">
    <property type="component" value="Chromosome"/>
</dbReference>